<reference evidence="2" key="1">
    <citation type="journal article" date="2023" name="Mol. Phylogenet. Evol.">
        <title>Genome-scale phylogeny and comparative genomics of the fungal order Sordariales.</title>
        <authorList>
            <person name="Hensen N."/>
            <person name="Bonometti L."/>
            <person name="Westerberg I."/>
            <person name="Brannstrom I.O."/>
            <person name="Guillou S."/>
            <person name="Cros-Aarteil S."/>
            <person name="Calhoun S."/>
            <person name="Haridas S."/>
            <person name="Kuo A."/>
            <person name="Mondo S."/>
            <person name="Pangilinan J."/>
            <person name="Riley R."/>
            <person name="LaButti K."/>
            <person name="Andreopoulos B."/>
            <person name="Lipzen A."/>
            <person name="Chen C."/>
            <person name="Yan M."/>
            <person name="Daum C."/>
            <person name="Ng V."/>
            <person name="Clum A."/>
            <person name="Steindorff A."/>
            <person name="Ohm R.A."/>
            <person name="Martin F."/>
            <person name="Silar P."/>
            <person name="Natvig D.O."/>
            <person name="Lalanne C."/>
            <person name="Gautier V."/>
            <person name="Ament-Velasquez S.L."/>
            <person name="Kruys A."/>
            <person name="Hutchinson M.I."/>
            <person name="Powell A.J."/>
            <person name="Barry K."/>
            <person name="Miller A.N."/>
            <person name="Grigoriev I.V."/>
            <person name="Debuchy R."/>
            <person name="Gladieux P."/>
            <person name="Hiltunen Thoren M."/>
            <person name="Johannesson H."/>
        </authorList>
    </citation>
    <scope>NUCLEOTIDE SEQUENCE</scope>
    <source>
        <strain evidence="2">CBS 168.71</strain>
    </source>
</reference>
<keyword evidence="3" id="KW-1185">Reference proteome</keyword>
<evidence type="ECO:0000256" key="1">
    <source>
        <dbReference type="SAM" id="MobiDB-lite"/>
    </source>
</evidence>
<gene>
    <name evidence="2" type="ORF">B0H64DRAFT_474286</name>
</gene>
<proteinExistence type="predicted"/>
<name>A0AAE0LRZ3_9PEZI</name>
<dbReference type="RefSeq" id="XP_062658806.1">
    <property type="nucleotide sequence ID" value="XM_062808043.1"/>
</dbReference>
<reference evidence="2" key="2">
    <citation type="submission" date="2023-06" db="EMBL/GenBank/DDBJ databases">
        <authorList>
            <consortium name="Lawrence Berkeley National Laboratory"/>
            <person name="Haridas S."/>
            <person name="Hensen N."/>
            <person name="Bonometti L."/>
            <person name="Westerberg I."/>
            <person name="Brannstrom I.O."/>
            <person name="Guillou S."/>
            <person name="Cros-Aarteil S."/>
            <person name="Calhoun S."/>
            <person name="Kuo A."/>
            <person name="Mondo S."/>
            <person name="Pangilinan J."/>
            <person name="Riley R."/>
            <person name="Labutti K."/>
            <person name="Andreopoulos B."/>
            <person name="Lipzen A."/>
            <person name="Chen C."/>
            <person name="Yanf M."/>
            <person name="Daum C."/>
            <person name="Ng V."/>
            <person name="Clum A."/>
            <person name="Steindorff A."/>
            <person name="Ohm R."/>
            <person name="Martin F."/>
            <person name="Silar P."/>
            <person name="Natvig D."/>
            <person name="Lalanne C."/>
            <person name="Gautier V."/>
            <person name="Ament-Velasquez S.L."/>
            <person name="Kruys A."/>
            <person name="Hutchinson M.I."/>
            <person name="Powell A.J."/>
            <person name="Barry K."/>
            <person name="Miller A.N."/>
            <person name="Grigoriev I.V."/>
            <person name="Debuchy R."/>
            <person name="Gladieux P."/>
            <person name="Thoren M.H."/>
            <person name="Johannesson H."/>
        </authorList>
    </citation>
    <scope>NUCLEOTIDE SEQUENCE</scope>
    <source>
        <strain evidence="2">CBS 168.71</strain>
    </source>
</reference>
<dbReference type="Proteomes" id="UP001278766">
    <property type="component" value="Unassembled WGS sequence"/>
</dbReference>
<accession>A0AAE0LRZ3</accession>
<dbReference type="EMBL" id="JAUEPN010000004">
    <property type="protein sequence ID" value="KAK3295292.1"/>
    <property type="molecule type" value="Genomic_DNA"/>
</dbReference>
<organism evidence="2 3">
    <name type="scientific">Chaetomium fimeti</name>
    <dbReference type="NCBI Taxonomy" id="1854472"/>
    <lineage>
        <taxon>Eukaryota</taxon>
        <taxon>Fungi</taxon>
        <taxon>Dikarya</taxon>
        <taxon>Ascomycota</taxon>
        <taxon>Pezizomycotina</taxon>
        <taxon>Sordariomycetes</taxon>
        <taxon>Sordariomycetidae</taxon>
        <taxon>Sordariales</taxon>
        <taxon>Chaetomiaceae</taxon>
        <taxon>Chaetomium</taxon>
    </lineage>
</organism>
<comment type="caution">
    <text evidence="2">The sequence shown here is derived from an EMBL/GenBank/DDBJ whole genome shotgun (WGS) entry which is preliminary data.</text>
</comment>
<dbReference type="AlphaFoldDB" id="A0AAE0LRZ3"/>
<feature type="region of interest" description="Disordered" evidence="1">
    <location>
        <begin position="452"/>
        <end position="473"/>
    </location>
</feature>
<evidence type="ECO:0000313" key="3">
    <source>
        <dbReference type="Proteomes" id="UP001278766"/>
    </source>
</evidence>
<dbReference type="GeneID" id="87844991"/>
<evidence type="ECO:0000313" key="2">
    <source>
        <dbReference type="EMBL" id="KAK3295292.1"/>
    </source>
</evidence>
<protein>
    <submittedName>
        <fullName evidence="2">Uncharacterized protein</fullName>
    </submittedName>
</protein>
<sequence length="600" mass="67770">MPPRPSRRWAYGYSPMVPELASCPPFSYGYNPDSDPFDDFHGEGGNVFGMHGIPQAKASELRRILFDPSTGMDPTVKWFTTQLHLYGVSFKKSWRKADLEAALMAAVSAGECEVLAPTVAAVCDRLRGEYDAAVERLEDEMFAKIEGGHAEEGNVDPPRFVAKYFLDAQGHPDREKTKIPLSFRSWNNKEELDKVVKSVPGLAILKTWSTVLVGWATAMEKGIEAEFSRLETFFSHKYDIHSAQANVDLKLFLRKYLSLNPDGSVIDTGVRPSDPVVLAPFRLQNQELAQDIVAKSPGLHIKKHNGTAVIGWDKDKVDAEIAHMIEVEKQDKEKQEADKKAKFEKEEAERKARWDRRCKGYYELLAKQQGRPGLVDLQQLPGSYVVRWHGETGEDYNDPHYDGHVMKINILHPKSPHGVKASFYFGQFEGVMLLAMSKEAIAQLRAAQPKDYYDEDEEDQNDGPSSIIGHNTKLIRVERSSTGEKRSLGDISDPYGVQAARAKRQRIDPPSQEALHPSRVYFQFACSEVEGYPIVDNRNKHVGHLDFDSTGLAAKGVFYLPDLFRSEGQHIEIFKIAEQPDRNASPEPWYRYDGRQWGGW</sequence>